<name>A0AAD6GLJ2_9EURO</name>
<dbReference type="EMBL" id="JAQIZZ010000001">
    <property type="protein sequence ID" value="KAJ5557120.1"/>
    <property type="molecule type" value="Genomic_DNA"/>
</dbReference>
<dbReference type="Proteomes" id="UP001220324">
    <property type="component" value="Unassembled WGS sequence"/>
</dbReference>
<evidence type="ECO:0000313" key="2">
    <source>
        <dbReference type="Proteomes" id="UP001220324"/>
    </source>
</evidence>
<evidence type="ECO:0000313" key="1">
    <source>
        <dbReference type="EMBL" id="KAJ5557120.1"/>
    </source>
</evidence>
<protein>
    <submittedName>
        <fullName evidence="1">Uncharacterized protein</fullName>
    </submittedName>
</protein>
<dbReference type="AlphaFoldDB" id="A0AAD6GLJ2"/>
<accession>A0AAD6GLJ2</accession>
<proteinExistence type="predicted"/>
<keyword evidence="2" id="KW-1185">Reference proteome</keyword>
<organism evidence="1 2">
    <name type="scientific">Penicillium frequentans</name>
    <dbReference type="NCBI Taxonomy" id="3151616"/>
    <lineage>
        <taxon>Eukaryota</taxon>
        <taxon>Fungi</taxon>
        <taxon>Dikarya</taxon>
        <taxon>Ascomycota</taxon>
        <taxon>Pezizomycotina</taxon>
        <taxon>Eurotiomycetes</taxon>
        <taxon>Eurotiomycetidae</taxon>
        <taxon>Eurotiales</taxon>
        <taxon>Aspergillaceae</taxon>
        <taxon>Penicillium</taxon>
    </lineage>
</organism>
<comment type="caution">
    <text evidence="1">The sequence shown here is derived from an EMBL/GenBank/DDBJ whole genome shotgun (WGS) entry which is preliminary data.</text>
</comment>
<gene>
    <name evidence="1" type="ORF">N7494_001035</name>
</gene>
<reference evidence="1 2" key="1">
    <citation type="journal article" date="2023" name="IMA Fungus">
        <title>Comparative genomic study of the Penicillium genus elucidates a diverse pangenome and 15 lateral gene transfer events.</title>
        <authorList>
            <person name="Petersen C."/>
            <person name="Sorensen T."/>
            <person name="Nielsen M.R."/>
            <person name="Sondergaard T.E."/>
            <person name="Sorensen J.L."/>
            <person name="Fitzpatrick D.A."/>
            <person name="Frisvad J.C."/>
            <person name="Nielsen K.L."/>
        </authorList>
    </citation>
    <scope>NUCLEOTIDE SEQUENCE [LARGE SCALE GENOMIC DNA]</scope>
    <source>
        <strain evidence="1 2">IBT 35679</strain>
    </source>
</reference>
<sequence length="66" mass="7516">MSKNPEMTANTQSKYIEDESSLQVANMGRTAHSNFFHTRKRACIGYYESATLARESVLSVEHHIKI</sequence>